<keyword evidence="4 5" id="KW-0472">Membrane</keyword>
<evidence type="ECO:0000256" key="2">
    <source>
        <dbReference type="ARBA" id="ARBA00022692"/>
    </source>
</evidence>
<dbReference type="InterPro" id="IPR036259">
    <property type="entry name" value="MFS_trans_sf"/>
</dbReference>
<dbReference type="GO" id="GO:0046943">
    <property type="term" value="F:carboxylic acid transmembrane transporter activity"/>
    <property type="evidence" value="ECO:0007669"/>
    <property type="project" value="TreeGrafter"/>
</dbReference>
<evidence type="ECO:0000256" key="4">
    <source>
        <dbReference type="ARBA" id="ARBA00023136"/>
    </source>
</evidence>
<feature type="transmembrane region" description="Helical" evidence="5">
    <location>
        <begin position="115"/>
        <end position="139"/>
    </location>
</feature>
<sequence>MGDEIMSEELNYQAANGINNRDSRTQMIILGSGIFIATFDLAAISIAMLVLKGIWHLSPITVTLIGAAALIGAIFGGFLGGLLADKFGRKGILFLDFVGYFFASSLSAISPNAYWLIFFRLIVGFVIGADFAVSFPLMAEIRPRKTRGRDMAMVMMTANFGMVLAYGIGGFFLGINNNGWRYVLVSGAVLSIPILIIRSRIKESESWKEKRHHTIGNIFRYLRQNHTGDVIFSSVAWFSYQVGDQGLSIFLPILLSSLLFIGPSDASYSSLIIKSVTIPAAIITVLLIERIGRRSLQLWGFLGRTLSLFFLAFMLIMLPDTFLYAKVLFLFTAFFFGAMGPDKTIVIAPSEKFDSSVRGTGEGISEASGRFGGLIGILGYGLLTPFLGDGGGIMFFAIFAMIGLIATLVFMTKDRNEYRNSKKSDRRTL</sequence>
<feature type="transmembrane region" description="Helical" evidence="5">
    <location>
        <begin position="57"/>
        <end position="84"/>
    </location>
</feature>
<feature type="transmembrane region" description="Helical" evidence="5">
    <location>
        <begin position="299"/>
        <end position="318"/>
    </location>
</feature>
<keyword evidence="3 5" id="KW-1133">Transmembrane helix</keyword>
<feature type="transmembrane region" description="Helical" evidence="5">
    <location>
        <begin position="324"/>
        <end position="346"/>
    </location>
</feature>
<proteinExistence type="predicted"/>
<organism evidence="7 8">
    <name type="scientific">Cuniculiplasma divulgatum</name>
    <dbReference type="NCBI Taxonomy" id="1673428"/>
    <lineage>
        <taxon>Archaea</taxon>
        <taxon>Methanobacteriati</taxon>
        <taxon>Thermoplasmatota</taxon>
        <taxon>Thermoplasmata</taxon>
        <taxon>Thermoplasmatales</taxon>
        <taxon>Cuniculiplasmataceae</taxon>
        <taxon>Cuniculiplasma</taxon>
    </lineage>
</organism>
<dbReference type="EMBL" id="LT671858">
    <property type="protein sequence ID" value="SIM67033.1"/>
    <property type="molecule type" value="Genomic_DNA"/>
</dbReference>
<dbReference type="AlphaFoldDB" id="A0A1N5V1K6"/>
<dbReference type="SUPFAM" id="SSF103473">
    <property type="entry name" value="MFS general substrate transporter"/>
    <property type="match status" value="1"/>
</dbReference>
<protein>
    <submittedName>
        <fullName evidence="7">SP family major facilitator superfamily permease</fullName>
    </submittedName>
</protein>
<dbReference type="PROSITE" id="PS00216">
    <property type="entry name" value="SUGAR_TRANSPORT_1"/>
    <property type="match status" value="1"/>
</dbReference>
<name>A0A1N5V1K6_9ARCH</name>
<dbReference type="Gene3D" id="1.20.1250.20">
    <property type="entry name" value="MFS general substrate transporter like domains"/>
    <property type="match status" value="1"/>
</dbReference>
<feature type="transmembrane region" description="Helical" evidence="5">
    <location>
        <begin position="393"/>
        <end position="412"/>
    </location>
</feature>
<dbReference type="CDD" id="cd17316">
    <property type="entry name" value="MFS_SV2_like"/>
    <property type="match status" value="1"/>
</dbReference>
<evidence type="ECO:0000256" key="5">
    <source>
        <dbReference type="SAM" id="Phobius"/>
    </source>
</evidence>
<dbReference type="InterPro" id="IPR011701">
    <property type="entry name" value="MFS"/>
</dbReference>
<keyword evidence="2 5" id="KW-0812">Transmembrane</keyword>
<dbReference type="Pfam" id="PF07690">
    <property type="entry name" value="MFS_1"/>
    <property type="match status" value="1"/>
</dbReference>
<feature type="transmembrane region" description="Helical" evidence="5">
    <location>
        <begin position="367"/>
        <end position="387"/>
    </location>
</feature>
<dbReference type="InterPro" id="IPR020846">
    <property type="entry name" value="MFS_dom"/>
</dbReference>
<dbReference type="Proteomes" id="UP000195607">
    <property type="component" value="Chromosome I"/>
</dbReference>
<gene>
    <name evidence="7" type="ORF">CSP5_1201</name>
</gene>
<feature type="transmembrane region" description="Helical" evidence="5">
    <location>
        <begin position="179"/>
        <end position="197"/>
    </location>
</feature>
<evidence type="ECO:0000256" key="3">
    <source>
        <dbReference type="ARBA" id="ARBA00022989"/>
    </source>
</evidence>
<comment type="subcellular location">
    <subcellularLocation>
        <location evidence="1">Membrane</location>
        <topology evidence="1">Multi-pass membrane protein</topology>
    </subcellularLocation>
</comment>
<dbReference type="InterPro" id="IPR005829">
    <property type="entry name" value="Sugar_transporter_CS"/>
</dbReference>
<evidence type="ECO:0000256" key="1">
    <source>
        <dbReference type="ARBA" id="ARBA00004141"/>
    </source>
</evidence>
<accession>A0A1N5V1K6</accession>
<feature type="transmembrane region" description="Helical" evidence="5">
    <location>
        <begin position="91"/>
        <end position="109"/>
    </location>
</feature>
<dbReference type="PROSITE" id="PS50850">
    <property type="entry name" value="MFS"/>
    <property type="match status" value="1"/>
</dbReference>
<evidence type="ECO:0000313" key="8">
    <source>
        <dbReference type="Proteomes" id="UP000195607"/>
    </source>
</evidence>
<reference evidence="7 8" key="1">
    <citation type="submission" date="2016-04" db="EMBL/GenBank/DDBJ databases">
        <authorList>
            <person name="Evans L.H."/>
            <person name="Alamgir A."/>
            <person name="Owens N."/>
            <person name="Weber N.D."/>
            <person name="Virtaneva K."/>
            <person name="Barbian K."/>
            <person name="Babar A."/>
            <person name="Rosenke K."/>
        </authorList>
    </citation>
    <scope>NUCLEOTIDE SEQUENCE [LARGE SCALE GENOMIC DNA]</scope>
    <source>
        <strain evidence="8">S5(T) (JCM 30642 \VKM B-2941)</strain>
    </source>
</reference>
<feature type="domain" description="Major facilitator superfamily (MFS) profile" evidence="6">
    <location>
        <begin position="26"/>
        <end position="415"/>
    </location>
</feature>
<feature type="transmembrane region" description="Helical" evidence="5">
    <location>
        <begin position="151"/>
        <end position="173"/>
    </location>
</feature>
<dbReference type="PANTHER" id="PTHR23508">
    <property type="entry name" value="CARBOXYLIC ACID TRANSPORTER PROTEIN HOMOLOG"/>
    <property type="match status" value="1"/>
</dbReference>
<feature type="transmembrane region" description="Helical" evidence="5">
    <location>
        <begin position="268"/>
        <end position="287"/>
    </location>
</feature>
<dbReference type="PANTHER" id="PTHR23508:SF10">
    <property type="entry name" value="CARBOXYLIC ACID TRANSPORTER PROTEIN HOMOLOG"/>
    <property type="match status" value="1"/>
</dbReference>
<evidence type="ECO:0000313" key="7">
    <source>
        <dbReference type="EMBL" id="SIM67033.1"/>
    </source>
</evidence>
<feature type="transmembrane region" description="Helical" evidence="5">
    <location>
        <begin position="246"/>
        <end position="262"/>
    </location>
</feature>
<evidence type="ECO:0000259" key="6">
    <source>
        <dbReference type="PROSITE" id="PS50850"/>
    </source>
</evidence>
<feature type="transmembrane region" description="Helical" evidence="5">
    <location>
        <begin position="28"/>
        <end position="51"/>
    </location>
</feature>
<dbReference type="GO" id="GO:0005886">
    <property type="term" value="C:plasma membrane"/>
    <property type="evidence" value="ECO:0007669"/>
    <property type="project" value="TreeGrafter"/>
</dbReference>